<evidence type="ECO:0000313" key="3">
    <source>
        <dbReference type="Proteomes" id="UP000231028"/>
    </source>
</evidence>
<evidence type="ECO:0000313" key="2">
    <source>
        <dbReference type="EMBL" id="PIY18973.1"/>
    </source>
</evidence>
<dbReference type="Gene3D" id="3.30.750.140">
    <property type="match status" value="1"/>
</dbReference>
<dbReference type="InterPro" id="IPR021136">
    <property type="entry name" value="Flagellar_hook_control-like_C"/>
</dbReference>
<protein>
    <recommendedName>
        <fullName evidence="1">Flagellar hook-length control protein-like C-terminal domain-containing protein</fullName>
    </recommendedName>
</protein>
<dbReference type="CDD" id="cd17470">
    <property type="entry name" value="T3SS_Flik_C"/>
    <property type="match status" value="1"/>
</dbReference>
<dbReference type="InterPro" id="IPR038610">
    <property type="entry name" value="FliK-like_C_sf"/>
</dbReference>
<dbReference type="AlphaFoldDB" id="A0A2M7P046"/>
<organism evidence="2 3">
    <name type="scientific">Candidatus Desantisbacteria bacterium CG_4_10_14_3_um_filter_40_18</name>
    <dbReference type="NCBI Taxonomy" id="1974544"/>
    <lineage>
        <taxon>Bacteria</taxon>
        <taxon>Candidatus Desantisiibacteriota</taxon>
    </lineage>
</organism>
<name>A0A2M7P046_9BACT</name>
<proteinExistence type="predicted"/>
<gene>
    <name evidence="2" type="ORF">COZ13_07760</name>
</gene>
<dbReference type="Pfam" id="PF02120">
    <property type="entry name" value="Flg_hook"/>
    <property type="match status" value="1"/>
</dbReference>
<evidence type="ECO:0000259" key="1">
    <source>
        <dbReference type="Pfam" id="PF02120"/>
    </source>
</evidence>
<reference evidence="3" key="1">
    <citation type="submission" date="2017-09" db="EMBL/GenBank/DDBJ databases">
        <title>Depth-based differentiation of microbial function through sediment-hosted aquifers and enrichment of novel symbionts in the deep terrestrial subsurface.</title>
        <authorList>
            <person name="Probst A.J."/>
            <person name="Ladd B."/>
            <person name="Jarett J.K."/>
            <person name="Geller-Mcgrath D.E."/>
            <person name="Sieber C.M.K."/>
            <person name="Emerson J.B."/>
            <person name="Anantharaman K."/>
            <person name="Thomas B.C."/>
            <person name="Malmstrom R."/>
            <person name="Stieglmeier M."/>
            <person name="Klingl A."/>
            <person name="Woyke T."/>
            <person name="Ryan C.M."/>
            <person name="Banfield J.F."/>
        </authorList>
    </citation>
    <scope>NUCLEOTIDE SEQUENCE [LARGE SCALE GENOMIC DNA]</scope>
</reference>
<feature type="non-terminal residue" evidence="2">
    <location>
        <position position="1"/>
    </location>
</feature>
<sequence length="307" mass="34458">EAIEPVPVAVNQARMNIIDTAETIEPAPAVVTQARLDTISTVETIEPMPVMANQPRPDSINATGTTQPVPVTINQPQMNTINTTKTTDPVPITMNQPQLNTVGTISIDHDMKVMDKIKEGIERILFRNNNTTDISMGMGNEQTGTSFNTHNEPLMEEVSFATAWQNHPDLAKEIIDKLIQEININFKDEVTQMHIQLKPEYLGELDIMFSMKEEGLATTFWVQNTQIKELIESNLGMLRNVLGTLGIGINLINVFIKDENSWDKQKRTDLLSFGPRSLKEKKRQINIDITNIPIVWKRDAGVIDFVA</sequence>
<dbReference type="EMBL" id="PFKI01000234">
    <property type="protein sequence ID" value="PIY18973.1"/>
    <property type="molecule type" value="Genomic_DNA"/>
</dbReference>
<dbReference type="Proteomes" id="UP000231028">
    <property type="component" value="Unassembled WGS sequence"/>
</dbReference>
<feature type="domain" description="Flagellar hook-length control protein-like C-terminal" evidence="1">
    <location>
        <begin position="184"/>
        <end position="260"/>
    </location>
</feature>
<comment type="caution">
    <text evidence="2">The sequence shown here is derived from an EMBL/GenBank/DDBJ whole genome shotgun (WGS) entry which is preliminary data.</text>
</comment>
<accession>A0A2M7P046</accession>